<accession>A0A848J260</accession>
<evidence type="ECO:0000313" key="2">
    <source>
        <dbReference type="Proteomes" id="UP000559010"/>
    </source>
</evidence>
<gene>
    <name evidence="1" type="ORF">HH304_21065</name>
</gene>
<dbReference type="RefSeq" id="WP_169685276.1">
    <property type="nucleotide sequence ID" value="NZ_JABBNU010000026.1"/>
</dbReference>
<reference evidence="1 2" key="1">
    <citation type="submission" date="2020-04" db="EMBL/GenBank/DDBJ databases">
        <title>Flammeovirgaceae bacterium KN852 isolated from deep sea.</title>
        <authorList>
            <person name="Zhang D.-C."/>
        </authorList>
    </citation>
    <scope>NUCLEOTIDE SEQUENCE [LARGE SCALE GENOMIC DNA]</scope>
    <source>
        <strain evidence="1 2">KN852</strain>
    </source>
</reference>
<dbReference type="EMBL" id="JABBNU010000026">
    <property type="protein sequence ID" value="NMM50913.1"/>
    <property type="molecule type" value="Genomic_DNA"/>
</dbReference>
<organism evidence="1 2">
    <name type="scientific">Marinigracilibium pacificum</name>
    <dbReference type="NCBI Taxonomy" id="2729599"/>
    <lineage>
        <taxon>Bacteria</taxon>
        <taxon>Pseudomonadati</taxon>
        <taxon>Bacteroidota</taxon>
        <taxon>Cytophagia</taxon>
        <taxon>Cytophagales</taxon>
        <taxon>Flammeovirgaceae</taxon>
        <taxon>Marinigracilibium</taxon>
    </lineage>
</organism>
<dbReference type="AlphaFoldDB" id="A0A848J260"/>
<evidence type="ECO:0000313" key="1">
    <source>
        <dbReference type="EMBL" id="NMM50913.1"/>
    </source>
</evidence>
<proteinExistence type="predicted"/>
<sequence>MKRLFFLFFVIISFNYSYSQTLKDIFLQLSNYDEISVEDKELMIKNYLIDHNSEIEIGERNIFLYDYQPNNGFLSYGGKYEGINSVVFWNLSNGGQLIADWSQSCGPICDENIRFFIRHNSKMVYQEQFNVLPTITIRDFIDIDKMINDEINVDEIILSFYSYDLGYILPEKGKNLIIESQYIELFFPEEYEEYKLGQTIELIWNDGTFVKQK</sequence>
<dbReference type="Proteomes" id="UP000559010">
    <property type="component" value="Unassembled WGS sequence"/>
</dbReference>
<name>A0A848J260_9BACT</name>
<protein>
    <submittedName>
        <fullName evidence="1">Uncharacterized protein</fullName>
    </submittedName>
</protein>
<keyword evidence="2" id="KW-1185">Reference proteome</keyword>
<comment type="caution">
    <text evidence="1">The sequence shown here is derived from an EMBL/GenBank/DDBJ whole genome shotgun (WGS) entry which is preliminary data.</text>
</comment>